<protein>
    <submittedName>
        <fullName evidence="1">Uncharacterized protein</fullName>
    </submittedName>
</protein>
<dbReference type="Proteomes" id="UP000034606">
    <property type="component" value="Unassembled WGS sequence"/>
</dbReference>
<accession>A0A0G0DXD9</accession>
<proteinExistence type="predicted"/>
<gene>
    <name evidence="1" type="ORF">US05_C0011G0070</name>
</gene>
<sequence length="135" mass="16003">MKLPLRLINTMVTCPNCKLKKVKVVHMNFASLKPEGQPAKKQEYDTYSFFCFDCEHQWESDPQVQKDYLEYLWLRDRTSMIARDMNSDRSYGPAPFIDSSELTRRNELAKKIVNSYKHALDISPSEWYKIEQDSR</sequence>
<evidence type="ECO:0000313" key="1">
    <source>
        <dbReference type="EMBL" id="KKP97873.1"/>
    </source>
</evidence>
<dbReference type="EMBL" id="LBRM01000011">
    <property type="protein sequence ID" value="KKP97873.1"/>
    <property type="molecule type" value="Genomic_DNA"/>
</dbReference>
<comment type="caution">
    <text evidence="1">The sequence shown here is derived from an EMBL/GenBank/DDBJ whole genome shotgun (WGS) entry which is preliminary data.</text>
</comment>
<organism evidence="1 2">
    <name type="scientific">Candidatus Nomurabacteria bacterium GW2011_GWA1_36_15</name>
    <dbReference type="NCBI Taxonomy" id="1618728"/>
    <lineage>
        <taxon>Bacteria</taxon>
        <taxon>Candidatus Nomuraibacteriota</taxon>
    </lineage>
</organism>
<evidence type="ECO:0000313" key="2">
    <source>
        <dbReference type="Proteomes" id="UP000034606"/>
    </source>
</evidence>
<dbReference type="AlphaFoldDB" id="A0A0G0DXD9"/>
<name>A0A0G0DXD9_9BACT</name>
<reference evidence="1 2" key="1">
    <citation type="journal article" date="2015" name="Nature">
        <title>rRNA introns, odd ribosomes, and small enigmatic genomes across a large radiation of phyla.</title>
        <authorList>
            <person name="Brown C.T."/>
            <person name="Hug L.A."/>
            <person name="Thomas B.C."/>
            <person name="Sharon I."/>
            <person name="Castelle C.J."/>
            <person name="Singh A."/>
            <person name="Wilkins M.J."/>
            <person name="Williams K.H."/>
            <person name="Banfield J.F."/>
        </authorList>
    </citation>
    <scope>NUCLEOTIDE SEQUENCE [LARGE SCALE GENOMIC DNA]</scope>
</reference>